<sequence length="132" mass="15190">MELKTIISTISCSGLMVLFSSTLIAGECEPQWHNSVSISDEKLTLSQSKQTFVIKDDGQLYFDIHKVKLDPDQTQLLVQYYQTINNDLPYLLSHGQHVNAKVCQFVNLRMQQERQIRQHIPALKSWESVNLL</sequence>
<dbReference type="InterPro" id="IPR021307">
    <property type="entry name" value="DUF2884"/>
</dbReference>
<dbReference type="Proteomes" id="UP000195719">
    <property type="component" value="Unassembled WGS sequence"/>
</dbReference>
<reference evidence="2" key="1">
    <citation type="submission" date="2017-06" db="EMBL/GenBank/DDBJ databases">
        <authorList>
            <person name="Rodrigo-Torres L."/>
            <person name="Arahal R.D."/>
            <person name="Lucena T."/>
        </authorList>
    </citation>
    <scope>NUCLEOTIDE SEQUENCE [LARGE SCALE GENOMIC DNA]</scope>
    <source>
        <strain evidence="2">CECT 9192</strain>
    </source>
</reference>
<dbReference type="RefSeq" id="WP_087854189.1">
    <property type="nucleotide sequence ID" value="NZ_FYAJ01000005.1"/>
</dbReference>
<keyword evidence="2" id="KW-1185">Reference proteome</keyword>
<accession>A0A1Y6MII4</accession>
<evidence type="ECO:0000313" key="1">
    <source>
        <dbReference type="EMBL" id="SMY36415.1"/>
    </source>
</evidence>
<evidence type="ECO:0008006" key="3">
    <source>
        <dbReference type="Google" id="ProtNLM"/>
    </source>
</evidence>
<dbReference type="Pfam" id="PF11101">
    <property type="entry name" value="DUF2884"/>
    <property type="match status" value="1"/>
</dbReference>
<dbReference type="AlphaFoldDB" id="A0A1Y6MII4"/>
<dbReference type="EMBL" id="FYAJ01000005">
    <property type="protein sequence ID" value="SMY36415.1"/>
    <property type="molecule type" value="Genomic_DNA"/>
</dbReference>
<gene>
    <name evidence="1" type="ORF">PAND9192_02658</name>
</gene>
<name>A0A1Y6MII4_9GAMM</name>
<evidence type="ECO:0000313" key="2">
    <source>
        <dbReference type="Proteomes" id="UP000195719"/>
    </source>
</evidence>
<organism evidence="1 2">
    <name type="scientific">Photobacterium andalusiense</name>
    <dbReference type="NCBI Taxonomy" id="2204296"/>
    <lineage>
        <taxon>Bacteria</taxon>
        <taxon>Pseudomonadati</taxon>
        <taxon>Pseudomonadota</taxon>
        <taxon>Gammaproteobacteria</taxon>
        <taxon>Vibrionales</taxon>
        <taxon>Vibrionaceae</taxon>
        <taxon>Photobacterium</taxon>
    </lineage>
</organism>
<protein>
    <recommendedName>
        <fullName evidence="3">DUF2884 family protein</fullName>
    </recommendedName>
</protein>
<proteinExistence type="predicted"/>